<dbReference type="Proteomes" id="UP000320421">
    <property type="component" value="Chromosome"/>
</dbReference>
<evidence type="ECO:0008006" key="5">
    <source>
        <dbReference type="Google" id="ProtNLM"/>
    </source>
</evidence>
<accession>A0A517PIV7</accession>
<dbReference type="OrthoDB" id="286163at2"/>
<gene>
    <name evidence="3" type="ORF">HG66A1_10730</name>
</gene>
<feature type="coiled-coil region" evidence="1">
    <location>
        <begin position="72"/>
        <end position="106"/>
    </location>
</feature>
<evidence type="ECO:0000256" key="2">
    <source>
        <dbReference type="SAM" id="Phobius"/>
    </source>
</evidence>
<reference evidence="3 4" key="1">
    <citation type="submission" date="2019-02" db="EMBL/GenBank/DDBJ databases">
        <title>Deep-cultivation of Planctomycetes and their phenomic and genomic characterization uncovers novel biology.</title>
        <authorList>
            <person name="Wiegand S."/>
            <person name="Jogler M."/>
            <person name="Boedeker C."/>
            <person name="Pinto D."/>
            <person name="Vollmers J."/>
            <person name="Rivas-Marin E."/>
            <person name="Kohn T."/>
            <person name="Peeters S.H."/>
            <person name="Heuer A."/>
            <person name="Rast P."/>
            <person name="Oberbeckmann S."/>
            <person name="Bunk B."/>
            <person name="Jeske O."/>
            <person name="Meyerdierks A."/>
            <person name="Storesund J.E."/>
            <person name="Kallscheuer N."/>
            <person name="Luecker S."/>
            <person name="Lage O.M."/>
            <person name="Pohl T."/>
            <person name="Merkel B.J."/>
            <person name="Hornburger P."/>
            <person name="Mueller R.-W."/>
            <person name="Bruemmer F."/>
            <person name="Labrenz M."/>
            <person name="Spormann A.M."/>
            <person name="Op den Camp H."/>
            <person name="Overmann J."/>
            <person name="Amann R."/>
            <person name="Jetten M.S.M."/>
            <person name="Mascher T."/>
            <person name="Medema M.H."/>
            <person name="Devos D.P."/>
            <person name="Kaster A.-K."/>
            <person name="Ovreas L."/>
            <person name="Rohde M."/>
            <person name="Galperin M.Y."/>
            <person name="Jogler C."/>
        </authorList>
    </citation>
    <scope>NUCLEOTIDE SEQUENCE [LARGE SCALE GENOMIC DNA]</scope>
    <source>
        <strain evidence="3 4">HG66A1</strain>
    </source>
</reference>
<organism evidence="3 4">
    <name type="scientific">Gimesia chilikensis</name>
    <dbReference type="NCBI Taxonomy" id="2605989"/>
    <lineage>
        <taxon>Bacteria</taxon>
        <taxon>Pseudomonadati</taxon>
        <taxon>Planctomycetota</taxon>
        <taxon>Planctomycetia</taxon>
        <taxon>Planctomycetales</taxon>
        <taxon>Planctomycetaceae</taxon>
        <taxon>Gimesia</taxon>
    </lineage>
</organism>
<dbReference type="AlphaFoldDB" id="A0A517PIV7"/>
<keyword evidence="2" id="KW-0812">Transmembrane</keyword>
<dbReference type="RefSeq" id="WP_145181162.1">
    <property type="nucleotide sequence ID" value="NZ_CP036266.1"/>
</dbReference>
<keyword evidence="2" id="KW-1133">Transmembrane helix</keyword>
<proteinExistence type="predicted"/>
<feature type="transmembrane region" description="Helical" evidence="2">
    <location>
        <begin position="6"/>
        <end position="23"/>
    </location>
</feature>
<keyword evidence="1" id="KW-0175">Coiled coil</keyword>
<evidence type="ECO:0000313" key="3">
    <source>
        <dbReference type="EMBL" id="QDT19308.1"/>
    </source>
</evidence>
<keyword evidence="2" id="KW-0472">Membrane</keyword>
<evidence type="ECO:0000313" key="4">
    <source>
        <dbReference type="Proteomes" id="UP000320421"/>
    </source>
</evidence>
<keyword evidence="4" id="KW-1185">Reference proteome</keyword>
<sequence length="178" mass="20477">MFDLNNTNTILTGVLILVIAWSLRRNFRAQHKSKNRDPLEEARSELTSMEQNQMNRLNQLEVKLYDYGREVEARSEDRLRVLDELLQEADQEINRLRTQLALAQQGLSADQSAAGPDILMYEQERRRLSASAEKRLMMVYLSQAGFSAQEISNCFQCSLQEVEKVLAEDLPRPDSETA</sequence>
<evidence type="ECO:0000256" key="1">
    <source>
        <dbReference type="SAM" id="Coils"/>
    </source>
</evidence>
<protein>
    <recommendedName>
        <fullName evidence="5">DUF2802 domain-containing protein</fullName>
    </recommendedName>
</protein>
<name>A0A517PIV7_9PLAN</name>
<dbReference type="EMBL" id="CP036266">
    <property type="protein sequence ID" value="QDT19308.1"/>
    <property type="molecule type" value="Genomic_DNA"/>
</dbReference>